<evidence type="ECO:0000313" key="6">
    <source>
        <dbReference type="EMBL" id="MBO8426829.1"/>
    </source>
</evidence>
<keyword evidence="4 5" id="KW-0472">Membrane</keyword>
<dbReference type="Pfam" id="PF01027">
    <property type="entry name" value="Bax1-I"/>
    <property type="match status" value="1"/>
</dbReference>
<reference evidence="6" key="1">
    <citation type="submission" date="2020-10" db="EMBL/GenBank/DDBJ databases">
        <authorList>
            <person name="Gilroy R."/>
        </authorList>
    </citation>
    <scope>NUCLEOTIDE SEQUENCE</scope>
    <source>
        <strain evidence="6">17113</strain>
    </source>
</reference>
<accession>A0A9D9GW40</accession>
<comment type="subcellular location">
    <subcellularLocation>
        <location evidence="1">Membrane</location>
        <topology evidence="1">Multi-pass membrane protein</topology>
    </subcellularLocation>
</comment>
<evidence type="ECO:0000313" key="7">
    <source>
        <dbReference type="Proteomes" id="UP000823634"/>
    </source>
</evidence>
<dbReference type="InterPro" id="IPR006214">
    <property type="entry name" value="Bax_inhibitor_1-related"/>
</dbReference>
<feature type="transmembrane region" description="Helical" evidence="5">
    <location>
        <begin position="101"/>
        <end position="120"/>
    </location>
</feature>
<organism evidence="6 7">
    <name type="scientific">Candidatus Alloenteromonas pullistercoris</name>
    <dbReference type="NCBI Taxonomy" id="2840785"/>
    <lineage>
        <taxon>Bacteria</taxon>
        <taxon>Bacillati</taxon>
        <taxon>Bacillota</taxon>
        <taxon>Bacillota incertae sedis</taxon>
        <taxon>Candidatus Alloenteromonas</taxon>
    </lineage>
</organism>
<feature type="transmembrane region" description="Helical" evidence="5">
    <location>
        <begin position="126"/>
        <end position="146"/>
    </location>
</feature>
<evidence type="ECO:0000256" key="4">
    <source>
        <dbReference type="ARBA" id="ARBA00023136"/>
    </source>
</evidence>
<evidence type="ECO:0000256" key="3">
    <source>
        <dbReference type="ARBA" id="ARBA00022989"/>
    </source>
</evidence>
<name>A0A9D9GW40_9FIRM</name>
<dbReference type="Proteomes" id="UP000823634">
    <property type="component" value="Unassembled WGS sequence"/>
</dbReference>
<dbReference type="EMBL" id="JADINA010000038">
    <property type="protein sequence ID" value="MBO8426829.1"/>
    <property type="molecule type" value="Genomic_DNA"/>
</dbReference>
<evidence type="ECO:0000256" key="2">
    <source>
        <dbReference type="ARBA" id="ARBA00022692"/>
    </source>
</evidence>
<dbReference type="GO" id="GO:0016020">
    <property type="term" value="C:membrane"/>
    <property type="evidence" value="ECO:0007669"/>
    <property type="project" value="UniProtKB-SubCell"/>
</dbReference>
<feature type="transmembrane region" description="Helical" evidence="5">
    <location>
        <begin position="34"/>
        <end position="60"/>
    </location>
</feature>
<protein>
    <submittedName>
        <fullName evidence="6">Bax inhibitor-1 family protein</fullName>
    </submittedName>
</protein>
<keyword evidence="2 5" id="KW-0812">Transmembrane</keyword>
<evidence type="ECO:0000256" key="1">
    <source>
        <dbReference type="ARBA" id="ARBA00004141"/>
    </source>
</evidence>
<sequence length="255" mass="28273">MAFANFGEPQQQAPEQQPFRAEPVNLGKKVGQAYLYMAIGLLITALSSLATGLGFGYWLLNAADPFIPSIAFLAVGIGALVIMFVVPFTMASRLRNPSKSIWPGFVVYSLFMGVFLSYFLVWGVDFYVFAEAFGISALAFASAGLWGYFSKKDMNRLWLFIGFVGIAILLLTLFSLLTIFVFPTASYLISLGTMFAMVLITIVIAAIDTFNIKRILANGENSSNLTLYCAFMMYSDFISIFIRVLYILLLTSRRD</sequence>
<feature type="transmembrane region" description="Helical" evidence="5">
    <location>
        <begin position="227"/>
        <end position="249"/>
    </location>
</feature>
<evidence type="ECO:0000256" key="5">
    <source>
        <dbReference type="SAM" id="Phobius"/>
    </source>
</evidence>
<feature type="transmembrane region" description="Helical" evidence="5">
    <location>
        <begin position="158"/>
        <end position="181"/>
    </location>
</feature>
<comment type="caution">
    <text evidence="6">The sequence shown here is derived from an EMBL/GenBank/DDBJ whole genome shotgun (WGS) entry which is preliminary data.</text>
</comment>
<reference evidence="6" key="2">
    <citation type="journal article" date="2021" name="PeerJ">
        <title>Extensive microbial diversity within the chicken gut microbiome revealed by metagenomics and culture.</title>
        <authorList>
            <person name="Gilroy R."/>
            <person name="Ravi A."/>
            <person name="Getino M."/>
            <person name="Pursley I."/>
            <person name="Horton D.L."/>
            <person name="Alikhan N.F."/>
            <person name="Baker D."/>
            <person name="Gharbi K."/>
            <person name="Hall N."/>
            <person name="Watson M."/>
            <person name="Adriaenssens E.M."/>
            <person name="Foster-Nyarko E."/>
            <person name="Jarju S."/>
            <person name="Secka A."/>
            <person name="Antonio M."/>
            <person name="Oren A."/>
            <person name="Chaudhuri R.R."/>
            <person name="La Ragione R."/>
            <person name="Hildebrand F."/>
            <person name="Pallen M.J."/>
        </authorList>
    </citation>
    <scope>NUCLEOTIDE SEQUENCE</scope>
    <source>
        <strain evidence="6">17113</strain>
    </source>
</reference>
<proteinExistence type="predicted"/>
<dbReference type="AlphaFoldDB" id="A0A9D9GW40"/>
<feature type="transmembrane region" description="Helical" evidence="5">
    <location>
        <begin position="187"/>
        <end position="207"/>
    </location>
</feature>
<gene>
    <name evidence="6" type="ORF">IAC61_05940</name>
</gene>
<feature type="transmembrane region" description="Helical" evidence="5">
    <location>
        <begin position="66"/>
        <end position="89"/>
    </location>
</feature>
<keyword evidence="3 5" id="KW-1133">Transmembrane helix</keyword>